<keyword evidence="1" id="KW-0472">Membrane</keyword>
<keyword evidence="1" id="KW-0812">Transmembrane</keyword>
<reference evidence="3" key="1">
    <citation type="journal article" date="2019" name="Int. J. Syst. Evol. Microbiol.">
        <title>The Global Catalogue of Microorganisms (GCM) 10K type strain sequencing project: providing services to taxonomists for standard genome sequencing and annotation.</title>
        <authorList>
            <consortium name="The Broad Institute Genomics Platform"/>
            <consortium name="The Broad Institute Genome Sequencing Center for Infectious Disease"/>
            <person name="Wu L."/>
            <person name="Ma J."/>
        </authorList>
    </citation>
    <scope>NUCLEOTIDE SEQUENCE [LARGE SCALE GENOMIC DNA]</scope>
    <source>
        <strain evidence="3">CGMCC 4.1469</strain>
    </source>
</reference>
<proteinExistence type="predicted"/>
<keyword evidence="1" id="KW-1133">Transmembrane helix</keyword>
<evidence type="ECO:0000313" key="2">
    <source>
        <dbReference type="EMBL" id="MFC5453745.1"/>
    </source>
</evidence>
<accession>A0ABW0KKI4</accession>
<gene>
    <name evidence="2" type="ORF">ACFQDI_02655</name>
</gene>
<name>A0ABW0KKI4_9BACT</name>
<organism evidence="2 3">
    <name type="scientific">Prosthecobacter fluviatilis</name>
    <dbReference type="NCBI Taxonomy" id="445931"/>
    <lineage>
        <taxon>Bacteria</taxon>
        <taxon>Pseudomonadati</taxon>
        <taxon>Verrucomicrobiota</taxon>
        <taxon>Verrucomicrobiia</taxon>
        <taxon>Verrucomicrobiales</taxon>
        <taxon>Verrucomicrobiaceae</taxon>
        <taxon>Prosthecobacter</taxon>
    </lineage>
</organism>
<dbReference type="EMBL" id="JBHSMQ010000001">
    <property type="protein sequence ID" value="MFC5453745.1"/>
    <property type="molecule type" value="Genomic_DNA"/>
</dbReference>
<sequence>MPVIFKLLLKYLLSAWNTEKSMLGESRFDRESRRYTVIGILILLLLAVAGALFRS</sequence>
<keyword evidence="3" id="KW-1185">Reference proteome</keyword>
<evidence type="ECO:0000256" key="1">
    <source>
        <dbReference type="SAM" id="Phobius"/>
    </source>
</evidence>
<evidence type="ECO:0000313" key="3">
    <source>
        <dbReference type="Proteomes" id="UP001596052"/>
    </source>
</evidence>
<protein>
    <submittedName>
        <fullName evidence="2">Uncharacterized protein</fullName>
    </submittedName>
</protein>
<dbReference type="RefSeq" id="WP_377163122.1">
    <property type="nucleotide sequence ID" value="NZ_JBHSMQ010000001.1"/>
</dbReference>
<feature type="transmembrane region" description="Helical" evidence="1">
    <location>
        <begin position="35"/>
        <end position="53"/>
    </location>
</feature>
<dbReference type="Proteomes" id="UP001596052">
    <property type="component" value="Unassembled WGS sequence"/>
</dbReference>
<comment type="caution">
    <text evidence="2">The sequence shown here is derived from an EMBL/GenBank/DDBJ whole genome shotgun (WGS) entry which is preliminary data.</text>
</comment>